<sequence length="188" mass="21053">MILLQAQVCHQKEFLMIFFIAGAHAVGKSTLCNAYVADNDCIHRSASQLISEGKAQNWGGDKKTASPIDNQIILLQQLDKIRNLNVDLLLDGHFVLIDKQNKLIDLSEEVFSEMKLNAVILIECDDSKIEDRFKSRGAELTYSPEKLRSFENANAQKICTSLNIPLCILKEPSADEFKLSIQKFKAGV</sequence>
<proteinExistence type="predicted"/>
<dbReference type="Pfam" id="PF13207">
    <property type="entry name" value="AAA_17"/>
    <property type="match status" value="1"/>
</dbReference>
<protein>
    <submittedName>
        <fullName evidence="1">AAA family ATPase</fullName>
    </submittedName>
</protein>
<gene>
    <name evidence="1" type="ORF">AA04_23290</name>
</gene>
<dbReference type="InterPro" id="IPR027417">
    <property type="entry name" value="P-loop_NTPase"/>
</dbReference>
<reference evidence="1" key="1">
    <citation type="submission" date="2018-08" db="EMBL/GenBank/DDBJ databases">
        <authorList>
            <consortium name="GenomeTrakr network: Whole genome sequencing for foodborne pathogen traceback"/>
        </authorList>
    </citation>
    <scope>NUCLEOTIDE SEQUENCE</scope>
    <source>
        <strain evidence="1">FSW0086</strain>
    </source>
</reference>
<evidence type="ECO:0000313" key="1">
    <source>
        <dbReference type="EMBL" id="EBV6813846.1"/>
    </source>
</evidence>
<name>A0A5V9NJI9_SALET</name>
<dbReference type="Gene3D" id="3.40.50.300">
    <property type="entry name" value="P-loop containing nucleotide triphosphate hydrolases"/>
    <property type="match status" value="1"/>
</dbReference>
<dbReference type="AlphaFoldDB" id="A0A5V9NJI9"/>
<accession>A0A5V9NJI9</accession>
<dbReference type="EMBL" id="AAHGAG010000019">
    <property type="protein sequence ID" value="EBV6813846.1"/>
    <property type="molecule type" value="Genomic_DNA"/>
</dbReference>
<comment type="caution">
    <text evidence="1">The sequence shown here is derived from an EMBL/GenBank/DDBJ whole genome shotgun (WGS) entry which is preliminary data.</text>
</comment>
<organism evidence="1">
    <name type="scientific">Salmonella enterica subsp. enterica serovar Mbandaka</name>
    <dbReference type="NCBI Taxonomy" id="192954"/>
    <lineage>
        <taxon>Bacteria</taxon>
        <taxon>Pseudomonadati</taxon>
        <taxon>Pseudomonadota</taxon>
        <taxon>Gammaproteobacteria</taxon>
        <taxon>Enterobacterales</taxon>
        <taxon>Enterobacteriaceae</taxon>
        <taxon>Salmonella</taxon>
    </lineage>
</organism>
<dbReference type="SUPFAM" id="SSF52540">
    <property type="entry name" value="P-loop containing nucleoside triphosphate hydrolases"/>
    <property type="match status" value="1"/>
</dbReference>